<dbReference type="RefSeq" id="WP_247982373.1">
    <property type="nucleotide sequence ID" value="NZ_CP078076.1"/>
</dbReference>
<dbReference type="NCBIfam" id="TIGR04255">
    <property type="entry name" value="sporadTIGR04255"/>
    <property type="match status" value="1"/>
</dbReference>
<name>A0ABY4ICR9_9MICO</name>
<protein>
    <submittedName>
        <fullName evidence="1">TIGR04255 family protein</fullName>
    </submittedName>
</protein>
<dbReference type="EMBL" id="CP078076">
    <property type="protein sequence ID" value="UPL10342.1"/>
    <property type="molecule type" value="Genomic_DNA"/>
</dbReference>
<organism evidence="1 2">
    <name type="scientific">Microbacterium sufflavum</name>
    <dbReference type="NCBI Taxonomy" id="2851649"/>
    <lineage>
        <taxon>Bacteria</taxon>
        <taxon>Bacillati</taxon>
        <taxon>Actinomycetota</taxon>
        <taxon>Actinomycetes</taxon>
        <taxon>Micrococcales</taxon>
        <taxon>Microbacteriaceae</taxon>
        <taxon>Microbacterium</taxon>
    </lineage>
</organism>
<accession>A0ABY4ICR9</accession>
<dbReference type="Proteomes" id="UP000831467">
    <property type="component" value="Chromosome"/>
</dbReference>
<dbReference type="InterPro" id="IPR026349">
    <property type="entry name" value="CHP04255"/>
</dbReference>
<evidence type="ECO:0000313" key="1">
    <source>
        <dbReference type="EMBL" id="UPL10342.1"/>
    </source>
</evidence>
<keyword evidence="2" id="KW-1185">Reference proteome</keyword>
<evidence type="ECO:0000313" key="2">
    <source>
        <dbReference type="Proteomes" id="UP000831467"/>
    </source>
</evidence>
<proteinExistence type="predicted"/>
<reference evidence="1 2" key="1">
    <citation type="submission" date="2021-06" db="EMBL/GenBank/DDBJ databases">
        <title>Genome-based taxonomic framework of Microbacterium strains isolated from marine environment, the description of four new species and reclassification of four preexisting species.</title>
        <authorList>
            <person name="Lee S.D."/>
            <person name="Kim S.-M."/>
            <person name="Byeon Y.-S."/>
            <person name="Yang H.L."/>
            <person name="Kim I.S."/>
        </authorList>
    </citation>
    <scope>NUCLEOTIDE SEQUENCE [LARGE SCALE GENOMIC DNA]</scope>
    <source>
        <strain evidence="1 2">SSW1-51</strain>
    </source>
</reference>
<gene>
    <name evidence="1" type="ORF">KV394_04110</name>
</gene>
<sequence length="270" mass="29478">MSTTPPYPNAPIALAIVEIRGPESPPLTRADILSLKKAVQPRLPLFATERAGTLSMEIGPAGVRQVNSGEEELVKFLTRSRRTSATFTSTSTIIETTDYKGWSDFKNVVGLALTARQDIAPMDGLVRLGIRIIDEIRVPVDTRDGWSDWLAPALLAPSVQSAGRKLVLKQQQSVVQYAGLDHGETVTVRYGAMDGPPAVTSAPNLVRPNVPNPGPFFLIDTDAAWEITDGEEMPPLNPADVVHLSDKLHAPMKEIFESFITDRLREEVFA</sequence>